<evidence type="ECO:0000259" key="8">
    <source>
        <dbReference type="PROSITE" id="PS51719"/>
    </source>
</evidence>
<evidence type="ECO:0000256" key="3">
    <source>
        <dbReference type="ARBA" id="ARBA00022618"/>
    </source>
</evidence>
<organism evidence="9 10">
    <name type="scientific">Liparis tanakae</name>
    <name type="common">Tanaka's snailfish</name>
    <dbReference type="NCBI Taxonomy" id="230148"/>
    <lineage>
        <taxon>Eukaryota</taxon>
        <taxon>Metazoa</taxon>
        <taxon>Chordata</taxon>
        <taxon>Craniata</taxon>
        <taxon>Vertebrata</taxon>
        <taxon>Euteleostomi</taxon>
        <taxon>Actinopterygii</taxon>
        <taxon>Neopterygii</taxon>
        <taxon>Teleostei</taxon>
        <taxon>Neoteleostei</taxon>
        <taxon>Acanthomorphata</taxon>
        <taxon>Eupercaria</taxon>
        <taxon>Perciformes</taxon>
        <taxon>Cottioidei</taxon>
        <taxon>Cottales</taxon>
        <taxon>Liparidae</taxon>
        <taxon>Liparis</taxon>
    </lineage>
</organism>
<comment type="subcellular location">
    <subcellularLocation>
        <location evidence="1">Cytoplasm</location>
        <location evidence="1">Cytoskeleton</location>
    </subcellularLocation>
</comment>
<evidence type="ECO:0000256" key="2">
    <source>
        <dbReference type="ARBA" id="ARBA00022490"/>
    </source>
</evidence>
<evidence type="ECO:0000313" key="9">
    <source>
        <dbReference type="EMBL" id="TNN35233.1"/>
    </source>
</evidence>
<dbReference type="InterPro" id="IPR016491">
    <property type="entry name" value="Septin"/>
</dbReference>
<dbReference type="EMBL" id="SRLO01001807">
    <property type="protein sequence ID" value="TNN35233.1"/>
    <property type="molecule type" value="Genomic_DNA"/>
</dbReference>
<dbReference type="Proteomes" id="UP000314294">
    <property type="component" value="Unassembled WGS sequence"/>
</dbReference>
<evidence type="ECO:0000313" key="10">
    <source>
        <dbReference type="Proteomes" id="UP000314294"/>
    </source>
</evidence>
<keyword evidence="2" id="KW-0963">Cytoplasm</keyword>
<evidence type="ECO:0000256" key="6">
    <source>
        <dbReference type="ARBA" id="ARBA00023212"/>
    </source>
</evidence>
<dbReference type="InterPro" id="IPR030379">
    <property type="entry name" value="G_SEPTIN_dom"/>
</dbReference>
<keyword evidence="7" id="KW-0131">Cell cycle</keyword>
<dbReference type="PIRSF" id="PIRSF006698">
    <property type="entry name" value="Septin"/>
    <property type="match status" value="1"/>
</dbReference>
<sequence length="291" mass="33422">MLVQRQSGLGKSTLVNTLFKSKVSRKSCTPNYQEKISKTVKLHSVSHVIEEKGVKMKLTVIDTPGFGDQINNDNCWEPVVKHVNEQYETFLREELHLHRQRRIPDSRVHCCVYFLPATGHRLRPIDVAFMKRLGKIVSIVPVIAKADTLTMEERQHFKEQIRKDLAANGIAVYPQKEYDEDPEERVLNDRIRESIPFAVVGTDQEHQVNGTKVLGRKTKWGIIEVENVAHCEFANLRDLLIRSHLQDLKDVTHDVHYETYRVRRLNESNMDFSGLGLDHGGAARRGSDSHL</sequence>
<keyword evidence="4" id="KW-0547">Nucleotide-binding</keyword>
<evidence type="ECO:0000256" key="5">
    <source>
        <dbReference type="ARBA" id="ARBA00023134"/>
    </source>
</evidence>
<accession>A0A4Z2F2V6</accession>
<dbReference type="GO" id="GO:0051301">
    <property type="term" value="P:cell division"/>
    <property type="evidence" value="ECO:0007669"/>
    <property type="project" value="UniProtKB-KW"/>
</dbReference>
<dbReference type="Pfam" id="PF00735">
    <property type="entry name" value="Septin"/>
    <property type="match status" value="1"/>
</dbReference>
<keyword evidence="3" id="KW-0132">Cell division</keyword>
<keyword evidence="5" id="KW-0342">GTP-binding</keyword>
<proteinExistence type="predicted"/>
<dbReference type="GO" id="GO:0005856">
    <property type="term" value="C:cytoskeleton"/>
    <property type="evidence" value="ECO:0007669"/>
    <property type="project" value="UniProtKB-SubCell"/>
</dbReference>
<dbReference type="GO" id="GO:0005525">
    <property type="term" value="F:GTP binding"/>
    <property type="evidence" value="ECO:0007669"/>
    <property type="project" value="UniProtKB-KW"/>
</dbReference>
<name>A0A4Z2F2V6_9TELE</name>
<dbReference type="PROSITE" id="PS51719">
    <property type="entry name" value="G_SEPTIN"/>
    <property type="match status" value="1"/>
</dbReference>
<dbReference type="InterPro" id="IPR027417">
    <property type="entry name" value="P-loop_NTPase"/>
</dbReference>
<dbReference type="CDD" id="cd01850">
    <property type="entry name" value="CDC_Septin"/>
    <property type="match status" value="1"/>
</dbReference>
<evidence type="ECO:0000256" key="1">
    <source>
        <dbReference type="ARBA" id="ARBA00004245"/>
    </source>
</evidence>
<feature type="domain" description="Septin-type G" evidence="8">
    <location>
        <begin position="1"/>
        <end position="267"/>
    </location>
</feature>
<dbReference type="SUPFAM" id="SSF52540">
    <property type="entry name" value="P-loop containing nucleoside triphosphate hydrolases"/>
    <property type="match status" value="1"/>
</dbReference>
<evidence type="ECO:0000256" key="4">
    <source>
        <dbReference type="ARBA" id="ARBA00022741"/>
    </source>
</evidence>
<keyword evidence="10" id="KW-1185">Reference proteome</keyword>
<keyword evidence="6" id="KW-0206">Cytoskeleton</keyword>
<protein>
    <submittedName>
        <fullName evidence="9">Septin-9</fullName>
    </submittedName>
</protein>
<dbReference type="PANTHER" id="PTHR18884">
    <property type="entry name" value="SEPTIN"/>
    <property type="match status" value="1"/>
</dbReference>
<dbReference type="OrthoDB" id="416553at2759"/>
<dbReference type="FunFam" id="3.40.50.300:FF:000143">
    <property type="entry name" value="septin-9 isoform X1"/>
    <property type="match status" value="1"/>
</dbReference>
<reference evidence="9 10" key="1">
    <citation type="submission" date="2019-03" db="EMBL/GenBank/DDBJ databases">
        <title>First draft genome of Liparis tanakae, snailfish: a comprehensive survey of snailfish specific genes.</title>
        <authorList>
            <person name="Kim W."/>
            <person name="Song I."/>
            <person name="Jeong J.-H."/>
            <person name="Kim D."/>
            <person name="Kim S."/>
            <person name="Ryu S."/>
            <person name="Song J.Y."/>
            <person name="Lee S.K."/>
        </authorList>
    </citation>
    <scope>NUCLEOTIDE SEQUENCE [LARGE SCALE GENOMIC DNA]</scope>
    <source>
        <tissue evidence="9">Muscle</tissue>
    </source>
</reference>
<comment type="caution">
    <text evidence="9">The sequence shown here is derived from an EMBL/GenBank/DDBJ whole genome shotgun (WGS) entry which is preliminary data.</text>
</comment>
<gene>
    <name evidence="9" type="primary">Sept9_0</name>
    <name evidence="9" type="ORF">EYF80_054609</name>
</gene>
<dbReference type="Gene3D" id="3.40.50.300">
    <property type="entry name" value="P-loop containing nucleotide triphosphate hydrolases"/>
    <property type="match status" value="1"/>
</dbReference>
<dbReference type="AlphaFoldDB" id="A0A4Z2F2V6"/>
<evidence type="ECO:0000256" key="7">
    <source>
        <dbReference type="ARBA" id="ARBA00023306"/>
    </source>
</evidence>